<dbReference type="SUPFAM" id="SSF51905">
    <property type="entry name" value="FAD/NAD(P)-binding domain"/>
    <property type="match status" value="2"/>
</dbReference>
<dbReference type="GO" id="GO:0019646">
    <property type="term" value="P:aerobic electron transport chain"/>
    <property type="evidence" value="ECO:0007669"/>
    <property type="project" value="TreeGrafter"/>
</dbReference>
<dbReference type="Gene3D" id="3.50.50.100">
    <property type="match status" value="1"/>
</dbReference>
<evidence type="ECO:0000313" key="12">
    <source>
        <dbReference type="Proteomes" id="UP000238153"/>
    </source>
</evidence>
<evidence type="ECO:0000256" key="7">
    <source>
        <dbReference type="ARBA" id="ARBA00039552"/>
    </source>
</evidence>
<evidence type="ECO:0000256" key="3">
    <source>
        <dbReference type="ARBA" id="ARBA00012637"/>
    </source>
</evidence>
<keyword evidence="5" id="KW-0274">FAD</keyword>
<evidence type="ECO:0000256" key="2">
    <source>
        <dbReference type="ARBA" id="ARBA00005272"/>
    </source>
</evidence>
<comment type="caution">
    <text evidence="11">The sequence shown here is derived from an EMBL/GenBank/DDBJ whole genome shotgun (WGS) entry which is preliminary data.</text>
</comment>
<feature type="domain" description="FAD/NAD(P)-binding" evidence="10">
    <location>
        <begin position="3"/>
        <end position="280"/>
    </location>
</feature>
<comment type="cofactor">
    <cofactor evidence="1">
        <name>FAD</name>
        <dbReference type="ChEBI" id="CHEBI:57692"/>
    </cofactor>
</comment>
<dbReference type="InterPro" id="IPR051169">
    <property type="entry name" value="NADH-Q_oxidoreductase"/>
</dbReference>
<name>A0A2A1KBK2_STAHA</name>
<dbReference type="InterPro" id="IPR036188">
    <property type="entry name" value="FAD/NAD-bd_sf"/>
</dbReference>
<evidence type="ECO:0000256" key="1">
    <source>
        <dbReference type="ARBA" id="ARBA00001974"/>
    </source>
</evidence>
<keyword evidence="4" id="KW-0285">Flavoprotein</keyword>
<dbReference type="STRING" id="1283.ShL2_01874"/>
<evidence type="ECO:0000256" key="4">
    <source>
        <dbReference type="ARBA" id="ARBA00022630"/>
    </source>
</evidence>
<reference evidence="11 12" key="1">
    <citation type="submission" date="2017-11" db="EMBL/GenBank/DDBJ databases">
        <authorList>
            <person name="Founou R.C."/>
            <person name="Founou L."/>
            <person name="Allam M."/>
            <person name="Ismail A."/>
            <person name="Essack S.Y."/>
        </authorList>
    </citation>
    <scope>NUCLEOTIDE SEQUENCE [LARGE SCALE GENOMIC DNA]</scope>
    <source>
        <strain evidence="11 12">G811N2B1</strain>
    </source>
</reference>
<comment type="similarity">
    <text evidence="2">Belongs to the NADH dehydrogenase family.</text>
</comment>
<dbReference type="InterPro" id="IPR023753">
    <property type="entry name" value="FAD/NAD-binding_dom"/>
</dbReference>
<dbReference type="RefSeq" id="WP_048667954.1">
    <property type="nucleotide sequence ID" value="NZ_CABMHO010000016.1"/>
</dbReference>
<evidence type="ECO:0000313" key="11">
    <source>
        <dbReference type="EMBL" id="PPJ73768.1"/>
    </source>
</evidence>
<dbReference type="AlphaFoldDB" id="A0A2A1KBK2"/>
<dbReference type="PANTHER" id="PTHR42913:SF3">
    <property type="entry name" value="64 KDA MITOCHONDRIAL NADH DEHYDROGENASE (EUROFUNG)"/>
    <property type="match status" value="1"/>
</dbReference>
<evidence type="ECO:0000256" key="8">
    <source>
        <dbReference type="ARBA" id="ARBA00042753"/>
    </source>
</evidence>
<gene>
    <name evidence="11" type="ORF">CV019_08980</name>
</gene>
<sequence length="354" mass="39462">MKNLVLLGGGYGNMRIMSRILPDALPENYTLTLIDRMPFHGLKPEFYALAAGTKSDSDVRMNFPDSERVNTIYGEINDIDLDAQIVSVGNTKVDYDELVIGLGCEDKYHNVPGAEEYTHSIQTLSKARETFHSISELPSGASVGIVGAGLSGIELASELRESREDLEVILYDRGERILRNFPEKLSNYIAKWFRENNVKVVPNSLIDKVEPGKIYNSGTPENVDLVVWTAGIQPVEVVRHLPIDINRSGRVIINQYHQVPTYLNVFIVGDCADLPHAPSAQLAEVQGDQIADVLKKQWNNEPLPDKMPELKVQGFLGSLGEKKGFAYIMDRTVTGRLAHILKSGVLWLYKYHNG</sequence>
<evidence type="ECO:0000256" key="5">
    <source>
        <dbReference type="ARBA" id="ARBA00022827"/>
    </source>
</evidence>
<organism evidence="11 12">
    <name type="scientific">Staphylococcus haemolyticus</name>
    <dbReference type="NCBI Taxonomy" id="1283"/>
    <lineage>
        <taxon>Bacteria</taxon>
        <taxon>Bacillati</taxon>
        <taxon>Bacillota</taxon>
        <taxon>Bacilli</taxon>
        <taxon>Bacillales</taxon>
        <taxon>Staphylococcaceae</taxon>
        <taxon>Staphylococcus</taxon>
    </lineage>
</organism>
<comment type="catalytic activity">
    <reaction evidence="9">
        <text>a quinone + NADH + H(+) = a quinol + NAD(+)</text>
        <dbReference type="Rhea" id="RHEA:46160"/>
        <dbReference type="ChEBI" id="CHEBI:15378"/>
        <dbReference type="ChEBI" id="CHEBI:24646"/>
        <dbReference type="ChEBI" id="CHEBI:57540"/>
        <dbReference type="ChEBI" id="CHEBI:57945"/>
        <dbReference type="ChEBI" id="CHEBI:132124"/>
        <dbReference type="EC" id="1.6.5.9"/>
    </reaction>
</comment>
<protein>
    <recommendedName>
        <fullName evidence="7">Type II NADH:quinone oxidoreductase</fullName>
        <ecNumber evidence="3">1.6.5.9</ecNumber>
    </recommendedName>
    <alternativeName>
        <fullName evidence="8">NDH-2</fullName>
    </alternativeName>
</protein>
<dbReference type="GO" id="GO:0050136">
    <property type="term" value="F:NADH dehydrogenase (quinone) (non-electrogenic) activity"/>
    <property type="evidence" value="ECO:0007669"/>
    <property type="project" value="UniProtKB-EC"/>
</dbReference>
<evidence type="ECO:0000259" key="10">
    <source>
        <dbReference type="Pfam" id="PF07992"/>
    </source>
</evidence>
<dbReference type="EMBL" id="PGWX01000341">
    <property type="protein sequence ID" value="PPJ73768.1"/>
    <property type="molecule type" value="Genomic_DNA"/>
</dbReference>
<dbReference type="Pfam" id="PF07992">
    <property type="entry name" value="Pyr_redox_2"/>
    <property type="match status" value="1"/>
</dbReference>
<dbReference type="EC" id="1.6.5.9" evidence="3"/>
<dbReference type="PANTHER" id="PTHR42913">
    <property type="entry name" value="APOPTOSIS-INDUCING FACTOR 1"/>
    <property type="match status" value="1"/>
</dbReference>
<dbReference type="Proteomes" id="UP000238153">
    <property type="component" value="Unassembled WGS sequence"/>
</dbReference>
<keyword evidence="6" id="KW-0560">Oxidoreductase</keyword>
<evidence type="ECO:0000256" key="6">
    <source>
        <dbReference type="ARBA" id="ARBA00023002"/>
    </source>
</evidence>
<accession>A0A2A1KBK2</accession>
<proteinExistence type="inferred from homology"/>
<evidence type="ECO:0000256" key="9">
    <source>
        <dbReference type="ARBA" id="ARBA00047599"/>
    </source>
</evidence>